<accession>A0A2P5BHU2</accession>
<dbReference type="EMBL" id="JXTB01000278">
    <property type="protein sequence ID" value="PON48369.1"/>
    <property type="molecule type" value="Genomic_DNA"/>
</dbReference>
<evidence type="ECO:0000259" key="1">
    <source>
        <dbReference type="Pfam" id="PF00078"/>
    </source>
</evidence>
<dbReference type="STRING" id="3476.A0A2P5BHU2"/>
<dbReference type="InterPro" id="IPR000477">
    <property type="entry name" value="RT_dom"/>
</dbReference>
<keyword evidence="3" id="KW-1185">Reference proteome</keyword>
<proteinExistence type="predicted"/>
<dbReference type="Proteomes" id="UP000237105">
    <property type="component" value="Unassembled WGS sequence"/>
</dbReference>
<dbReference type="InterPro" id="IPR053134">
    <property type="entry name" value="RNA-dir_DNA_polymerase"/>
</dbReference>
<dbReference type="PANTHER" id="PTHR24559">
    <property type="entry name" value="TRANSPOSON TY3-I GAG-POL POLYPROTEIN"/>
    <property type="match status" value="1"/>
</dbReference>
<dbReference type="Pfam" id="PF00078">
    <property type="entry name" value="RVT_1"/>
    <property type="match status" value="1"/>
</dbReference>
<dbReference type="PANTHER" id="PTHR24559:SF447">
    <property type="entry name" value="RNA-DIRECTED DNA POLYMERASE HOMOLOG"/>
    <property type="match status" value="1"/>
</dbReference>
<name>A0A2P5BHU2_PARAD</name>
<dbReference type="Gene3D" id="3.10.10.10">
    <property type="entry name" value="HIV Type 1 Reverse Transcriptase, subunit A, domain 1"/>
    <property type="match status" value="1"/>
</dbReference>
<dbReference type="OrthoDB" id="1194173at2759"/>
<feature type="non-terminal residue" evidence="2">
    <location>
        <position position="1"/>
    </location>
</feature>
<dbReference type="AlphaFoldDB" id="A0A2P5BHU2"/>
<evidence type="ECO:0000313" key="3">
    <source>
        <dbReference type="Proteomes" id="UP000237105"/>
    </source>
</evidence>
<gene>
    <name evidence="2" type="ORF">PanWU01x14_237640</name>
</gene>
<protein>
    <recommendedName>
        <fullName evidence="1">Reverse transcriptase domain-containing protein</fullName>
    </recommendedName>
</protein>
<organism evidence="2 3">
    <name type="scientific">Parasponia andersonii</name>
    <name type="common">Sponia andersonii</name>
    <dbReference type="NCBI Taxonomy" id="3476"/>
    <lineage>
        <taxon>Eukaryota</taxon>
        <taxon>Viridiplantae</taxon>
        <taxon>Streptophyta</taxon>
        <taxon>Embryophyta</taxon>
        <taxon>Tracheophyta</taxon>
        <taxon>Spermatophyta</taxon>
        <taxon>Magnoliopsida</taxon>
        <taxon>eudicotyledons</taxon>
        <taxon>Gunneridae</taxon>
        <taxon>Pentapetalae</taxon>
        <taxon>rosids</taxon>
        <taxon>fabids</taxon>
        <taxon>Rosales</taxon>
        <taxon>Cannabaceae</taxon>
        <taxon>Parasponia</taxon>
    </lineage>
</organism>
<comment type="caution">
    <text evidence="2">The sequence shown here is derived from an EMBL/GenBank/DDBJ whole genome shotgun (WGS) entry which is preliminary data.</text>
</comment>
<evidence type="ECO:0000313" key="2">
    <source>
        <dbReference type="EMBL" id="PON48369.1"/>
    </source>
</evidence>
<dbReference type="CDD" id="cd01647">
    <property type="entry name" value="RT_LTR"/>
    <property type="match status" value="1"/>
</dbReference>
<dbReference type="SUPFAM" id="SSF56672">
    <property type="entry name" value="DNA/RNA polymerases"/>
    <property type="match status" value="1"/>
</dbReference>
<dbReference type="InterPro" id="IPR043502">
    <property type="entry name" value="DNA/RNA_pol_sf"/>
</dbReference>
<feature type="domain" description="Reverse transcriptase" evidence="1">
    <location>
        <begin position="84"/>
        <end position="171"/>
    </location>
</feature>
<sequence length="176" mass="20606">QDPWIPVVCEYSEVFLEDLPGLPPNREIKFYIELVPRAQPVSIPANRMAPTEMEELREQLDDMLFKGFIRSSTSPWGAPILFAKKAEGSLRLCVDYRKLNRLTVKNKYHLLRIDELFDQLGGSRFFSKIDLRFGYHQLKIRGDDIPKTIFRTRYGHFEFLVMPFGSTNTPQHLWIS</sequence>
<reference evidence="3" key="1">
    <citation type="submission" date="2016-06" db="EMBL/GenBank/DDBJ databases">
        <title>Parallel loss of symbiosis genes in relatives of nitrogen-fixing non-legume Parasponia.</title>
        <authorList>
            <person name="Van Velzen R."/>
            <person name="Holmer R."/>
            <person name="Bu F."/>
            <person name="Rutten L."/>
            <person name="Van Zeijl A."/>
            <person name="Liu W."/>
            <person name="Santuari L."/>
            <person name="Cao Q."/>
            <person name="Sharma T."/>
            <person name="Shen D."/>
            <person name="Roswanjaya Y."/>
            <person name="Wardhani T."/>
            <person name="Kalhor M.S."/>
            <person name="Jansen J."/>
            <person name="Van den Hoogen J."/>
            <person name="Gungor B."/>
            <person name="Hartog M."/>
            <person name="Hontelez J."/>
            <person name="Verver J."/>
            <person name="Yang W.-C."/>
            <person name="Schijlen E."/>
            <person name="Repin R."/>
            <person name="Schilthuizen M."/>
            <person name="Schranz E."/>
            <person name="Heidstra R."/>
            <person name="Miyata K."/>
            <person name="Fedorova E."/>
            <person name="Kohlen W."/>
            <person name="Bisseling T."/>
            <person name="Smit S."/>
            <person name="Geurts R."/>
        </authorList>
    </citation>
    <scope>NUCLEOTIDE SEQUENCE [LARGE SCALE GENOMIC DNA]</scope>
    <source>
        <strain evidence="3">cv. WU1-14</strain>
    </source>
</reference>